<reference evidence="7" key="2">
    <citation type="submission" date="2015-05" db="EMBL/GenBank/DDBJ databases">
        <title>Complete genome sequence of Corynebacterium uterequi DSM 45634, isolated from the uterus of a maiden mare.</title>
        <authorList>
            <person name="Ruckert C."/>
            <person name="Albersmeier A."/>
            <person name="Winkler A."/>
            <person name="Tauch A."/>
        </authorList>
    </citation>
    <scope>NUCLEOTIDE SEQUENCE [LARGE SCALE GENOMIC DNA]</scope>
    <source>
        <strain evidence="7">DSM 45634</strain>
    </source>
</reference>
<proteinExistence type="predicted"/>
<feature type="DNA-binding region" description="H-T-H motif" evidence="4">
    <location>
        <begin position="34"/>
        <end position="53"/>
    </location>
</feature>
<accession>A0A0G3HLT6</accession>
<dbReference type="SUPFAM" id="SSF48498">
    <property type="entry name" value="Tetracyclin repressor-like, C-terminal domain"/>
    <property type="match status" value="1"/>
</dbReference>
<dbReference type="InterPro" id="IPR009057">
    <property type="entry name" value="Homeodomain-like_sf"/>
</dbReference>
<feature type="domain" description="HTH tetR-type" evidence="5">
    <location>
        <begin position="11"/>
        <end position="71"/>
    </location>
</feature>
<dbReference type="PANTHER" id="PTHR30055">
    <property type="entry name" value="HTH-TYPE TRANSCRIPTIONAL REGULATOR RUTR"/>
    <property type="match status" value="1"/>
</dbReference>
<evidence type="ECO:0000256" key="3">
    <source>
        <dbReference type="ARBA" id="ARBA00023163"/>
    </source>
</evidence>
<dbReference type="GO" id="GO:0003700">
    <property type="term" value="F:DNA-binding transcription factor activity"/>
    <property type="evidence" value="ECO:0007669"/>
    <property type="project" value="TreeGrafter"/>
</dbReference>
<keyword evidence="2 4" id="KW-0238">DNA-binding</keyword>
<keyword evidence="1" id="KW-0805">Transcription regulation</keyword>
<name>A0A0G3HLT6_9CORY</name>
<evidence type="ECO:0000256" key="1">
    <source>
        <dbReference type="ARBA" id="ARBA00023015"/>
    </source>
</evidence>
<dbReference type="RefSeq" id="WP_047260364.1">
    <property type="nucleotide sequence ID" value="NZ_CP011546.1"/>
</dbReference>
<dbReference type="InterPro" id="IPR001647">
    <property type="entry name" value="HTH_TetR"/>
</dbReference>
<dbReference type="PRINTS" id="PR00455">
    <property type="entry name" value="HTHTETR"/>
</dbReference>
<dbReference type="GO" id="GO:0000976">
    <property type="term" value="F:transcription cis-regulatory region binding"/>
    <property type="evidence" value="ECO:0007669"/>
    <property type="project" value="TreeGrafter"/>
</dbReference>
<dbReference type="EMBL" id="CP011546">
    <property type="protein sequence ID" value="AKK12092.1"/>
    <property type="molecule type" value="Genomic_DNA"/>
</dbReference>
<evidence type="ECO:0000313" key="6">
    <source>
        <dbReference type="EMBL" id="AKK12092.1"/>
    </source>
</evidence>
<dbReference type="PROSITE" id="PS50977">
    <property type="entry name" value="HTH_TETR_2"/>
    <property type="match status" value="1"/>
</dbReference>
<evidence type="ECO:0000259" key="5">
    <source>
        <dbReference type="PROSITE" id="PS50977"/>
    </source>
</evidence>
<evidence type="ECO:0000256" key="4">
    <source>
        <dbReference type="PROSITE-ProRule" id="PRU00335"/>
    </source>
</evidence>
<organism evidence="6 7">
    <name type="scientific">Corynebacterium uterequi</name>
    <dbReference type="NCBI Taxonomy" id="1072256"/>
    <lineage>
        <taxon>Bacteria</taxon>
        <taxon>Bacillati</taxon>
        <taxon>Actinomycetota</taxon>
        <taxon>Actinomycetes</taxon>
        <taxon>Mycobacteriales</taxon>
        <taxon>Corynebacteriaceae</taxon>
        <taxon>Corynebacterium</taxon>
    </lineage>
</organism>
<dbReference type="InterPro" id="IPR004111">
    <property type="entry name" value="Repressor_TetR_C"/>
</dbReference>
<dbReference type="PANTHER" id="PTHR30055:SF234">
    <property type="entry name" value="HTH-TYPE TRANSCRIPTIONAL REGULATOR BETI"/>
    <property type="match status" value="1"/>
</dbReference>
<dbReference type="SUPFAM" id="SSF46689">
    <property type="entry name" value="Homeodomain-like"/>
    <property type="match status" value="1"/>
</dbReference>
<dbReference type="GO" id="GO:0045892">
    <property type="term" value="P:negative regulation of DNA-templated transcription"/>
    <property type="evidence" value="ECO:0007669"/>
    <property type="project" value="InterPro"/>
</dbReference>
<gene>
    <name evidence="6" type="ORF">CUTER_10640</name>
</gene>
<reference evidence="6 7" key="1">
    <citation type="journal article" date="2015" name="Genome Announc.">
        <title>Virulence Factor Genes Detected in the Complete Genome Sequence of Corynebacterium uterequi DSM 45634, Isolated from the Uterus of a Maiden Mare.</title>
        <authorList>
            <person name="Ruckert C."/>
            <person name="Kriete M."/>
            <person name="Jaenicke S."/>
            <person name="Winkler A."/>
            <person name="Tauch A."/>
        </authorList>
    </citation>
    <scope>NUCLEOTIDE SEQUENCE [LARGE SCALE GENOMIC DNA]</scope>
    <source>
        <strain evidence="6 7">DSM 45634</strain>
    </source>
</reference>
<keyword evidence="7" id="KW-1185">Reference proteome</keyword>
<evidence type="ECO:0000313" key="7">
    <source>
        <dbReference type="Proteomes" id="UP000035548"/>
    </source>
</evidence>
<dbReference type="Pfam" id="PF02909">
    <property type="entry name" value="TetR_C_1"/>
    <property type="match status" value="1"/>
</dbReference>
<dbReference type="STRING" id="1072256.CUTER_10640"/>
<dbReference type="InterPro" id="IPR050109">
    <property type="entry name" value="HTH-type_TetR-like_transc_reg"/>
</dbReference>
<dbReference type="InterPro" id="IPR036271">
    <property type="entry name" value="Tet_transcr_reg_TetR-rel_C_sf"/>
</dbReference>
<dbReference type="OrthoDB" id="3819648at2"/>
<sequence length="245" mass="26939">MGASSTGRRAGLTHQLILDEAVYLSEHQGVDGWTMRDIADRLGVVPSVLYHYFPNKDALCDAVVDHVCADIPLPDEHLQWKDWFTALAHSLRPVLLRYHGITDRFARGKFTPRLLPALDAAFRQLDGAGFGDKSALAYSIITNTVIHTIGARNLRSVHQPGQRHDLTTMLERFEPLADTSPGLRALVDLYLGPLATPELEDRLSAEYFNLVIAAMLDGIEHVLLPQAKPLPPGASAPGSAHRDTK</sequence>
<dbReference type="Proteomes" id="UP000035548">
    <property type="component" value="Chromosome"/>
</dbReference>
<dbReference type="Pfam" id="PF00440">
    <property type="entry name" value="TetR_N"/>
    <property type="match status" value="1"/>
</dbReference>
<dbReference type="Gene3D" id="1.10.357.10">
    <property type="entry name" value="Tetracycline Repressor, domain 2"/>
    <property type="match status" value="1"/>
</dbReference>
<protein>
    <submittedName>
        <fullName evidence="6">Transcriptional regulator, TetR family</fullName>
    </submittedName>
</protein>
<dbReference type="KEGG" id="cut:CUTER_10640"/>
<dbReference type="AlphaFoldDB" id="A0A0G3HLT6"/>
<evidence type="ECO:0000256" key="2">
    <source>
        <dbReference type="ARBA" id="ARBA00023125"/>
    </source>
</evidence>
<dbReference type="PATRIC" id="fig|1072256.5.peg.2094"/>
<keyword evidence="3" id="KW-0804">Transcription</keyword>